<evidence type="ECO:0000313" key="10">
    <source>
        <dbReference type="EMBL" id="QCT73271.1"/>
    </source>
</evidence>
<name>A0A4P9CEC4_EUBML</name>
<keyword evidence="2 8" id="KW-0813">Transport</keyword>
<dbReference type="Pfam" id="PF00584">
    <property type="entry name" value="SecE"/>
    <property type="match status" value="1"/>
</dbReference>
<dbReference type="GO" id="GO:0005886">
    <property type="term" value="C:plasma membrane"/>
    <property type="evidence" value="ECO:0007669"/>
    <property type="project" value="UniProtKB-SubCell"/>
</dbReference>
<keyword evidence="3 8" id="KW-0812">Transmembrane</keyword>
<dbReference type="AlphaFoldDB" id="A0A4P9CEC4"/>
<keyword evidence="6 8" id="KW-0811">Translocation</keyword>
<evidence type="ECO:0000256" key="8">
    <source>
        <dbReference type="HAMAP-Rule" id="MF_00422"/>
    </source>
</evidence>
<dbReference type="RefSeq" id="WP_013381853.1">
    <property type="nucleotide sequence ID" value="NZ_CABJDW020000002.1"/>
</dbReference>
<keyword evidence="8" id="KW-1003">Cell membrane</keyword>
<evidence type="ECO:0000256" key="4">
    <source>
        <dbReference type="ARBA" id="ARBA00022927"/>
    </source>
</evidence>
<proteinExistence type="inferred from homology"/>
<keyword evidence="4 8" id="KW-0653">Protein transport</keyword>
<dbReference type="GO" id="GO:0065002">
    <property type="term" value="P:intracellular protein transmembrane transport"/>
    <property type="evidence" value="ECO:0007669"/>
    <property type="project" value="UniProtKB-UniRule"/>
</dbReference>
<keyword evidence="7 8" id="KW-0472">Membrane</keyword>
<sequence>MAAKTKKKSKNAKNTNTKNDNIQKTQVAESKKTSVAKDDKKSTDSKDKKNTKKSDKKKKPNIFVRMLDFVKGVFSELKKVNWLTKEELAKSSGFVAGFVAIFTFLIWIIDSGLGALAALLIGLK</sequence>
<feature type="compositionally biased region" description="Basic and acidic residues" evidence="9">
    <location>
        <begin position="29"/>
        <end position="48"/>
    </location>
</feature>
<evidence type="ECO:0000256" key="6">
    <source>
        <dbReference type="ARBA" id="ARBA00023010"/>
    </source>
</evidence>
<feature type="region of interest" description="Disordered" evidence="9">
    <location>
        <begin position="1"/>
        <end position="57"/>
    </location>
</feature>
<accession>A0A4P9CEC4</accession>
<evidence type="ECO:0000256" key="1">
    <source>
        <dbReference type="ARBA" id="ARBA00004370"/>
    </source>
</evidence>
<evidence type="ECO:0000256" key="2">
    <source>
        <dbReference type="ARBA" id="ARBA00022448"/>
    </source>
</evidence>
<evidence type="ECO:0000256" key="7">
    <source>
        <dbReference type="ARBA" id="ARBA00023136"/>
    </source>
</evidence>
<comment type="similarity">
    <text evidence="8">Belongs to the SecE/SEC61-gamma family.</text>
</comment>
<evidence type="ECO:0000256" key="5">
    <source>
        <dbReference type="ARBA" id="ARBA00022989"/>
    </source>
</evidence>
<feature type="transmembrane region" description="Helical" evidence="8">
    <location>
        <begin position="94"/>
        <end position="121"/>
    </location>
</feature>
<gene>
    <name evidence="8 10" type="primary">secE</name>
    <name evidence="10" type="ORF">CPZ25_018780</name>
</gene>
<dbReference type="NCBIfam" id="TIGR00964">
    <property type="entry name" value="secE_bact"/>
    <property type="match status" value="1"/>
</dbReference>
<evidence type="ECO:0000256" key="9">
    <source>
        <dbReference type="SAM" id="MobiDB-lite"/>
    </source>
</evidence>
<evidence type="ECO:0000256" key="3">
    <source>
        <dbReference type="ARBA" id="ARBA00022692"/>
    </source>
</evidence>
<dbReference type="Gene3D" id="1.20.5.1030">
    <property type="entry name" value="Preprotein translocase secy subunit"/>
    <property type="match status" value="1"/>
</dbReference>
<dbReference type="EMBL" id="CP029487">
    <property type="protein sequence ID" value="QCT73271.1"/>
    <property type="molecule type" value="Genomic_DNA"/>
</dbReference>
<dbReference type="Proteomes" id="UP000218387">
    <property type="component" value="Chromosome"/>
</dbReference>
<comment type="subcellular location">
    <subcellularLocation>
        <location evidence="8">Cell membrane</location>
        <topology evidence="8">Single-pass membrane protein</topology>
    </subcellularLocation>
    <subcellularLocation>
        <location evidence="1">Membrane</location>
    </subcellularLocation>
</comment>
<feature type="compositionally biased region" description="Basic residues" evidence="9">
    <location>
        <begin position="1"/>
        <end position="11"/>
    </location>
</feature>
<protein>
    <recommendedName>
        <fullName evidence="8">Protein translocase subunit SecE</fullName>
    </recommendedName>
</protein>
<comment type="subunit">
    <text evidence="8">Component of the Sec protein translocase complex. Heterotrimer consisting of SecY, SecE and SecG subunits. The heterotrimers can form oligomers, although 1 heterotrimer is thought to be able to translocate proteins. Interacts with the ribosome. Interacts with SecDF, and other proteins may be involved. Interacts with SecA.</text>
</comment>
<reference evidence="10 11" key="1">
    <citation type="submission" date="2018-05" db="EMBL/GenBank/DDBJ databases">
        <title>Genome comparison of Eubacterium sp.</title>
        <authorList>
            <person name="Feng Y."/>
            <person name="Sanchez-Andrea I."/>
            <person name="Stams A.J.M."/>
            <person name="De Vos W.M."/>
        </authorList>
    </citation>
    <scope>NUCLEOTIDE SEQUENCE [LARGE SCALE GENOMIC DNA]</scope>
    <source>
        <strain evidence="10 11">YI</strain>
    </source>
</reference>
<evidence type="ECO:0000313" key="11">
    <source>
        <dbReference type="Proteomes" id="UP000218387"/>
    </source>
</evidence>
<dbReference type="InterPro" id="IPR005807">
    <property type="entry name" value="SecE_bac"/>
</dbReference>
<organism evidence="10 11">
    <name type="scientific">Eubacterium maltosivorans</name>
    <dbReference type="NCBI Taxonomy" id="2041044"/>
    <lineage>
        <taxon>Bacteria</taxon>
        <taxon>Bacillati</taxon>
        <taxon>Bacillota</taxon>
        <taxon>Clostridia</taxon>
        <taxon>Eubacteriales</taxon>
        <taxon>Eubacteriaceae</taxon>
        <taxon>Eubacterium</taxon>
    </lineage>
</organism>
<dbReference type="GeneID" id="68365455"/>
<keyword evidence="5 8" id="KW-1133">Transmembrane helix</keyword>
<dbReference type="HAMAP" id="MF_00422">
    <property type="entry name" value="SecE"/>
    <property type="match status" value="1"/>
</dbReference>
<dbReference type="KEGG" id="emt:CPZ25_018780"/>
<dbReference type="GO" id="GO:0043952">
    <property type="term" value="P:protein transport by the Sec complex"/>
    <property type="evidence" value="ECO:0007669"/>
    <property type="project" value="UniProtKB-UniRule"/>
</dbReference>
<dbReference type="GO" id="GO:0008320">
    <property type="term" value="F:protein transmembrane transporter activity"/>
    <property type="evidence" value="ECO:0007669"/>
    <property type="project" value="UniProtKB-UniRule"/>
</dbReference>
<dbReference type="GO" id="GO:0006605">
    <property type="term" value="P:protein targeting"/>
    <property type="evidence" value="ECO:0007669"/>
    <property type="project" value="UniProtKB-UniRule"/>
</dbReference>
<dbReference type="InterPro" id="IPR001901">
    <property type="entry name" value="Translocase_SecE/Sec61-g"/>
</dbReference>
<comment type="function">
    <text evidence="8">Essential subunit of the Sec protein translocation channel SecYEG. Clamps together the 2 halves of SecY. May contact the channel plug during translocation.</text>
</comment>
<keyword evidence="11" id="KW-1185">Reference proteome</keyword>
<dbReference type="GO" id="GO:0009306">
    <property type="term" value="P:protein secretion"/>
    <property type="evidence" value="ECO:0007669"/>
    <property type="project" value="UniProtKB-UniRule"/>
</dbReference>
<dbReference type="InterPro" id="IPR038379">
    <property type="entry name" value="SecE_sf"/>
</dbReference>